<evidence type="ECO:0008006" key="3">
    <source>
        <dbReference type="Google" id="ProtNLM"/>
    </source>
</evidence>
<reference evidence="1 2" key="1">
    <citation type="journal article" date="2022" name="Mar. Drugs">
        <title>Bioassay-Guided Fractionation Leads to the Detection of Cholic Acid Generated by the Rare Thalassomonas sp.</title>
        <authorList>
            <person name="Pheiffer F."/>
            <person name="Schneider Y.K."/>
            <person name="Hansen E.H."/>
            <person name="Andersen J.H."/>
            <person name="Isaksson J."/>
            <person name="Busche T."/>
            <person name="R C."/>
            <person name="Kalinowski J."/>
            <person name="Zyl L.V."/>
            <person name="Trindade M."/>
        </authorList>
    </citation>
    <scope>NUCLEOTIDE SEQUENCE [LARGE SCALE GENOMIC DNA]</scope>
    <source>
        <strain evidence="1 2">A5K-61T</strain>
    </source>
</reference>
<accession>A0ABY7VF36</accession>
<proteinExistence type="predicted"/>
<sequence>MEEIDLEKADINDELAINAAISHLTSKNRETLLLDKGKVIGAVLTKEQYDWFLDKLDESSDISELYERANDLDGSISLDDFKKELGED</sequence>
<dbReference type="RefSeq" id="WP_274052609.1">
    <property type="nucleotide sequence ID" value="NZ_CP059693.1"/>
</dbReference>
<keyword evidence="2" id="KW-1185">Reference proteome</keyword>
<evidence type="ECO:0000313" key="1">
    <source>
        <dbReference type="EMBL" id="WDE12335.1"/>
    </source>
</evidence>
<gene>
    <name evidence="1" type="ORF">H3N35_02285</name>
</gene>
<dbReference type="Proteomes" id="UP001215231">
    <property type="component" value="Chromosome"/>
</dbReference>
<organism evidence="1 2">
    <name type="scientific">Thalassomonas haliotis</name>
    <dbReference type="NCBI Taxonomy" id="485448"/>
    <lineage>
        <taxon>Bacteria</taxon>
        <taxon>Pseudomonadati</taxon>
        <taxon>Pseudomonadota</taxon>
        <taxon>Gammaproteobacteria</taxon>
        <taxon>Alteromonadales</taxon>
        <taxon>Colwelliaceae</taxon>
        <taxon>Thalassomonas</taxon>
    </lineage>
</organism>
<evidence type="ECO:0000313" key="2">
    <source>
        <dbReference type="Proteomes" id="UP001215231"/>
    </source>
</evidence>
<dbReference type="EMBL" id="CP059693">
    <property type="protein sequence ID" value="WDE12335.1"/>
    <property type="molecule type" value="Genomic_DNA"/>
</dbReference>
<name>A0ABY7VF36_9GAMM</name>
<protein>
    <recommendedName>
        <fullName evidence="3">Prevent-host-death protein</fullName>
    </recommendedName>
</protein>